<keyword evidence="1" id="KW-1133">Transmembrane helix</keyword>
<feature type="transmembrane region" description="Helical" evidence="1">
    <location>
        <begin position="39"/>
        <end position="59"/>
    </location>
</feature>
<gene>
    <name evidence="2" type="ORF">SAMN02745133_01902</name>
</gene>
<dbReference type="GO" id="GO:0005886">
    <property type="term" value="C:plasma membrane"/>
    <property type="evidence" value="ECO:0007669"/>
    <property type="project" value="TreeGrafter"/>
</dbReference>
<reference evidence="3" key="1">
    <citation type="submission" date="2016-11" db="EMBL/GenBank/DDBJ databases">
        <authorList>
            <person name="Varghese N."/>
            <person name="Submissions S."/>
        </authorList>
    </citation>
    <scope>NUCLEOTIDE SEQUENCE [LARGE SCALE GENOMIC DNA]</scope>
    <source>
        <strain evidence="3">DSM 12395</strain>
    </source>
</reference>
<evidence type="ECO:0000256" key="1">
    <source>
        <dbReference type="SAM" id="Phobius"/>
    </source>
</evidence>
<proteinExistence type="predicted"/>
<feature type="transmembrane region" description="Helical" evidence="1">
    <location>
        <begin position="71"/>
        <end position="88"/>
    </location>
</feature>
<name>A0A1M4Z5A3_9FIRM</name>
<evidence type="ECO:0000313" key="2">
    <source>
        <dbReference type="EMBL" id="SHF12977.1"/>
    </source>
</evidence>
<keyword evidence="1" id="KW-0812">Transmembrane</keyword>
<feature type="transmembrane region" description="Helical" evidence="1">
    <location>
        <begin position="127"/>
        <end position="146"/>
    </location>
</feature>
<organism evidence="2 3">
    <name type="scientific">Desulforamulus putei DSM 12395</name>
    <dbReference type="NCBI Taxonomy" id="1121429"/>
    <lineage>
        <taxon>Bacteria</taxon>
        <taxon>Bacillati</taxon>
        <taxon>Bacillota</taxon>
        <taxon>Clostridia</taxon>
        <taxon>Eubacteriales</taxon>
        <taxon>Peptococcaceae</taxon>
        <taxon>Desulforamulus</taxon>
    </lineage>
</organism>
<dbReference type="Proteomes" id="UP000184148">
    <property type="component" value="Unassembled WGS sequence"/>
</dbReference>
<dbReference type="RefSeq" id="WP_073239114.1">
    <property type="nucleotide sequence ID" value="NZ_FQUY01000012.1"/>
</dbReference>
<dbReference type="Pfam" id="PF04657">
    <property type="entry name" value="DMT_YdcZ"/>
    <property type="match status" value="1"/>
</dbReference>
<evidence type="ECO:0000313" key="3">
    <source>
        <dbReference type="Proteomes" id="UP000184148"/>
    </source>
</evidence>
<dbReference type="PANTHER" id="PTHR34821">
    <property type="entry name" value="INNER MEMBRANE PROTEIN YDCZ"/>
    <property type="match status" value="1"/>
</dbReference>
<dbReference type="OrthoDB" id="9789346at2"/>
<sequence length="148" mass="15454">MDSKLLALMIAAASGLTMALQGTLNSALGRIAGLWETTFIVHAVGTVVVGILVFVCRLGTCDLGKWMGAPWYTYLGGVLSVLIVYMVARSIPAVGVAPATTAIIVGQVLTAAAIDHLGLFGVARIPFSWYHMAGTFLMAGGAFLLLKK</sequence>
<keyword evidence="3" id="KW-1185">Reference proteome</keyword>
<keyword evidence="1" id="KW-0472">Membrane</keyword>
<dbReference type="PANTHER" id="PTHR34821:SF2">
    <property type="entry name" value="INNER MEMBRANE PROTEIN YDCZ"/>
    <property type="match status" value="1"/>
</dbReference>
<dbReference type="EMBL" id="FQUY01000012">
    <property type="protein sequence ID" value="SHF12977.1"/>
    <property type="molecule type" value="Genomic_DNA"/>
</dbReference>
<dbReference type="AlphaFoldDB" id="A0A1M4Z5A3"/>
<dbReference type="InterPro" id="IPR006750">
    <property type="entry name" value="YdcZ"/>
</dbReference>
<dbReference type="STRING" id="1121429.SAMN02745133_01902"/>
<protein>
    <submittedName>
        <fullName evidence="2">Transporter family-2 protein</fullName>
    </submittedName>
</protein>
<accession>A0A1M4Z5A3</accession>